<proteinExistence type="predicted"/>
<protein>
    <submittedName>
        <fullName evidence="2">Uncharacterized protein</fullName>
    </submittedName>
</protein>
<feature type="region of interest" description="Disordered" evidence="1">
    <location>
        <begin position="97"/>
        <end position="152"/>
    </location>
</feature>
<dbReference type="Proteomes" id="UP000269221">
    <property type="component" value="Unassembled WGS sequence"/>
</dbReference>
<feature type="compositionally biased region" description="Polar residues" evidence="1">
    <location>
        <begin position="109"/>
        <end position="120"/>
    </location>
</feature>
<evidence type="ECO:0000313" key="3">
    <source>
        <dbReference type="Proteomes" id="UP000269221"/>
    </source>
</evidence>
<dbReference type="OrthoDB" id="10432606at2759"/>
<evidence type="ECO:0000256" key="1">
    <source>
        <dbReference type="SAM" id="MobiDB-lite"/>
    </source>
</evidence>
<keyword evidence="3" id="KW-1185">Reference proteome</keyword>
<gene>
    <name evidence="2" type="ORF">DUI87_20267</name>
</gene>
<dbReference type="AlphaFoldDB" id="A0A3M0JVB6"/>
<name>A0A3M0JVB6_HIRRU</name>
<comment type="caution">
    <text evidence="2">The sequence shown here is derived from an EMBL/GenBank/DDBJ whole genome shotgun (WGS) entry which is preliminary data.</text>
</comment>
<dbReference type="EMBL" id="QRBI01000131">
    <property type="protein sequence ID" value="RMC03074.1"/>
    <property type="molecule type" value="Genomic_DNA"/>
</dbReference>
<accession>A0A3M0JVB6</accession>
<sequence length="152" mass="16550">MEVRLCFTEPWDSLIPVPQQESEEHQAETGGMSKKIGVVDEMNQKLCSGHWNCGMSQVVWDYSVVKTQSSAEEAQGAGQLPAGQEKVSSEFLDIQADGGRSLGLDSHPVVTTNSPRSKQQLDPPPSDAENERECSYSQPPLPAPKTRAISPL</sequence>
<organism evidence="2 3">
    <name type="scientific">Hirundo rustica rustica</name>
    <dbReference type="NCBI Taxonomy" id="333673"/>
    <lineage>
        <taxon>Eukaryota</taxon>
        <taxon>Metazoa</taxon>
        <taxon>Chordata</taxon>
        <taxon>Craniata</taxon>
        <taxon>Vertebrata</taxon>
        <taxon>Euteleostomi</taxon>
        <taxon>Archelosauria</taxon>
        <taxon>Archosauria</taxon>
        <taxon>Dinosauria</taxon>
        <taxon>Saurischia</taxon>
        <taxon>Theropoda</taxon>
        <taxon>Coelurosauria</taxon>
        <taxon>Aves</taxon>
        <taxon>Neognathae</taxon>
        <taxon>Neoaves</taxon>
        <taxon>Telluraves</taxon>
        <taxon>Australaves</taxon>
        <taxon>Passeriformes</taxon>
        <taxon>Sylvioidea</taxon>
        <taxon>Hirundinidae</taxon>
        <taxon>Hirundo</taxon>
    </lineage>
</organism>
<reference evidence="2 3" key="1">
    <citation type="submission" date="2018-07" db="EMBL/GenBank/DDBJ databases">
        <title>A high quality draft genome assembly of the barn swallow (H. rustica rustica).</title>
        <authorList>
            <person name="Formenti G."/>
            <person name="Chiara M."/>
            <person name="Poveda L."/>
            <person name="Francoijs K.-J."/>
            <person name="Bonisoli-Alquati A."/>
            <person name="Canova L."/>
            <person name="Gianfranceschi L."/>
            <person name="Horner D.S."/>
            <person name="Saino N."/>
        </authorList>
    </citation>
    <scope>NUCLEOTIDE SEQUENCE [LARGE SCALE GENOMIC DNA]</scope>
    <source>
        <strain evidence="2">Chelidonia</strain>
        <tissue evidence="2">Blood</tissue>
    </source>
</reference>
<evidence type="ECO:0000313" key="2">
    <source>
        <dbReference type="EMBL" id="RMC03074.1"/>
    </source>
</evidence>